<dbReference type="Gramene" id="OQU83633">
    <property type="protein sequence ID" value="OQU83633"/>
    <property type="gene ID" value="SORBI_3005G149550"/>
</dbReference>
<dbReference type="InterPro" id="IPR036875">
    <property type="entry name" value="Znf_CCHC_sf"/>
</dbReference>
<gene>
    <name evidence="3" type="ORF">SORBI_3005G149550</name>
</gene>
<reference evidence="4" key="2">
    <citation type="journal article" date="2018" name="Plant J.">
        <title>The Sorghum bicolor reference genome: improved assembly, gene annotations, a transcriptome atlas, and signatures of genome organization.</title>
        <authorList>
            <person name="McCormick R.F."/>
            <person name="Truong S.K."/>
            <person name="Sreedasyam A."/>
            <person name="Jenkins J."/>
            <person name="Shu S."/>
            <person name="Sims D."/>
            <person name="Kennedy M."/>
            <person name="Amirebrahimi M."/>
            <person name="Weers B.D."/>
            <person name="McKinley B."/>
            <person name="Mattison A."/>
            <person name="Morishige D.T."/>
            <person name="Grimwood J."/>
            <person name="Schmutz J."/>
            <person name="Mullet J.E."/>
        </authorList>
    </citation>
    <scope>NUCLEOTIDE SEQUENCE [LARGE SCALE GENOMIC DNA]</scope>
    <source>
        <strain evidence="4">cv. BTx623</strain>
    </source>
</reference>
<dbReference type="InParanoid" id="A0A1Z5RIP1"/>
<feature type="region of interest" description="Disordered" evidence="1">
    <location>
        <begin position="29"/>
        <end position="66"/>
    </location>
</feature>
<feature type="compositionally biased region" description="Basic and acidic residues" evidence="1">
    <location>
        <begin position="124"/>
        <end position="133"/>
    </location>
</feature>
<evidence type="ECO:0000313" key="4">
    <source>
        <dbReference type="Proteomes" id="UP000000768"/>
    </source>
</evidence>
<dbReference type="OMA" id="RECWRYL"/>
<dbReference type="Proteomes" id="UP000000768">
    <property type="component" value="Chromosome 5"/>
</dbReference>
<evidence type="ECO:0000256" key="1">
    <source>
        <dbReference type="SAM" id="MobiDB-lite"/>
    </source>
</evidence>
<dbReference type="InterPro" id="IPR053253">
    <property type="entry name" value="Sex_diff_modulator"/>
</dbReference>
<evidence type="ECO:0000313" key="3">
    <source>
        <dbReference type="EMBL" id="OQU83633.1"/>
    </source>
</evidence>
<sequence length="744" mass="79474">MRWEEVAGSDCSDGEHVDLDQEPRYLAAARRGISPKPQIRRTLPAAGLVAPGGAPPRIRASESAAAADSARAAARIPVHLRLGPSRRATAPDREGWQLVLPQRHGPSARGSGTAALRRSPGQQRRRDDLQRHRDGVHVLPREVEDRCLNCLLAAHRVATCRRPPRCFSCHGVNHYARDCKRPRAAGGGQAPPRHDGRFVRQRHGQSPGTPKDARRSTPSLDPPSPAVDDEDEAAPLGAPGTRPRECWRYLSRDAAINNAETSLRFSVVAQTRCGASDIPIEDARVAIAAAAGVQADDLLLRHFFSENFIVLYGSQAVKDQVLRVSPLPIGSTALVLRPWTKLRHAEVSALRYRVSLVLKGIPPHAWREDTAAKILTPSCWIQEIDASTRAGDDLSAFKVTAWTAHPSYIPVLCWLGIPKDDPPCRLFAGGPALPLYLREKKNLAYKVLIHIKSVADFNPRPPSPGPKRPDSSDDSDNGFDQFANQGNGPRIHSFAFDRGIPDGDADGGRSWHATGGTIGRSRSRGGTQRHRAQTSVPAVDTVHGFGLLRSRGAVGGIPAAEVRLAKPSNPAAVLQTKEKGARWVGPRRQVWRAKVSPSPRGFESVGGSLEVQGVVEPSGPEAPRPALGIPRCVAPASADPRSSGAQEDKNARWAASLEGALLPEFSVGLGQPSRPSHAVAAPAAEAGGPPADGVARPSTELAAAGAEQRGPAPTFDKTRCSAARPGGPSPPVQPSPEAREGCWV</sequence>
<feature type="compositionally biased region" description="Low complexity" evidence="1">
    <location>
        <begin position="43"/>
        <end position="66"/>
    </location>
</feature>
<evidence type="ECO:0000259" key="2">
    <source>
        <dbReference type="SMART" id="SM00343"/>
    </source>
</evidence>
<feature type="region of interest" description="Disordered" evidence="1">
    <location>
        <begin position="1"/>
        <end position="20"/>
    </location>
</feature>
<organism evidence="3 4">
    <name type="scientific">Sorghum bicolor</name>
    <name type="common">Sorghum</name>
    <name type="synonym">Sorghum vulgare</name>
    <dbReference type="NCBI Taxonomy" id="4558"/>
    <lineage>
        <taxon>Eukaryota</taxon>
        <taxon>Viridiplantae</taxon>
        <taxon>Streptophyta</taxon>
        <taxon>Embryophyta</taxon>
        <taxon>Tracheophyta</taxon>
        <taxon>Spermatophyta</taxon>
        <taxon>Magnoliopsida</taxon>
        <taxon>Liliopsida</taxon>
        <taxon>Poales</taxon>
        <taxon>Poaceae</taxon>
        <taxon>PACMAD clade</taxon>
        <taxon>Panicoideae</taxon>
        <taxon>Andropogonodae</taxon>
        <taxon>Andropogoneae</taxon>
        <taxon>Sorghinae</taxon>
        <taxon>Sorghum</taxon>
    </lineage>
</organism>
<dbReference type="eggNOG" id="KOG1075">
    <property type="taxonomic scope" value="Eukaryota"/>
</dbReference>
<protein>
    <recommendedName>
        <fullName evidence="2">CCHC-type domain-containing protein</fullName>
    </recommendedName>
</protein>
<name>A0A1Z5RIP1_SORBI</name>
<feature type="region of interest" description="Disordered" evidence="1">
    <location>
        <begin position="179"/>
        <end position="240"/>
    </location>
</feature>
<dbReference type="InterPro" id="IPR001878">
    <property type="entry name" value="Znf_CCHC"/>
</dbReference>
<dbReference type="AlphaFoldDB" id="A0A1Z5RIP1"/>
<dbReference type="GO" id="GO:0003676">
    <property type="term" value="F:nucleic acid binding"/>
    <property type="evidence" value="ECO:0007669"/>
    <property type="project" value="InterPro"/>
</dbReference>
<feature type="region of interest" description="Disordered" evidence="1">
    <location>
        <begin position="616"/>
        <end position="650"/>
    </location>
</feature>
<keyword evidence="4" id="KW-1185">Reference proteome</keyword>
<dbReference type="PANTHER" id="PTHR33087:SF31">
    <property type="entry name" value="OS06G0482850 PROTEIN"/>
    <property type="match status" value="1"/>
</dbReference>
<accession>A0A1Z5RIP1</accession>
<feature type="region of interest" description="Disordered" evidence="1">
    <location>
        <begin position="668"/>
        <end position="744"/>
    </location>
</feature>
<dbReference type="SUPFAM" id="SSF57756">
    <property type="entry name" value="Retrovirus zinc finger-like domains"/>
    <property type="match status" value="1"/>
</dbReference>
<feature type="region of interest" description="Disordered" evidence="1">
    <location>
        <begin position="83"/>
        <end position="133"/>
    </location>
</feature>
<dbReference type="GO" id="GO:0008270">
    <property type="term" value="F:zinc ion binding"/>
    <property type="evidence" value="ECO:0007669"/>
    <property type="project" value="InterPro"/>
</dbReference>
<dbReference type="PANTHER" id="PTHR33087">
    <property type="entry name" value="OS07G0539200 PROTEIN"/>
    <property type="match status" value="1"/>
</dbReference>
<feature type="domain" description="CCHC-type" evidence="2">
    <location>
        <begin position="165"/>
        <end position="181"/>
    </location>
</feature>
<dbReference type="Gene3D" id="4.10.60.10">
    <property type="entry name" value="Zinc finger, CCHC-type"/>
    <property type="match status" value="1"/>
</dbReference>
<proteinExistence type="predicted"/>
<feature type="domain" description="CCHC-type" evidence="2">
    <location>
        <begin position="146"/>
        <end position="162"/>
    </location>
</feature>
<feature type="compositionally biased region" description="Low complexity" evidence="1">
    <location>
        <begin position="678"/>
        <end position="695"/>
    </location>
</feature>
<dbReference type="EMBL" id="CM000764">
    <property type="protein sequence ID" value="OQU83633.1"/>
    <property type="molecule type" value="Genomic_DNA"/>
</dbReference>
<reference evidence="3 4" key="1">
    <citation type="journal article" date="2009" name="Nature">
        <title>The Sorghum bicolor genome and the diversification of grasses.</title>
        <authorList>
            <person name="Paterson A.H."/>
            <person name="Bowers J.E."/>
            <person name="Bruggmann R."/>
            <person name="Dubchak I."/>
            <person name="Grimwood J."/>
            <person name="Gundlach H."/>
            <person name="Haberer G."/>
            <person name="Hellsten U."/>
            <person name="Mitros T."/>
            <person name="Poliakov A."/>
            <person name="Schmutz J."/>
            <person name="Spannagl M."/>
            <person name="Tang H."/>
            <person name="Wang X."/>
            <person name="Wicker T."/>
            <person name="Bharti A.K."/>
            <person name="Chapman J."/>
            <person name="Feltus F.A."/>
            <person name="Gowik U."/>
            <person name="Grigoriev I.V."/>
            <person name="Lyons E."/>
            <person name="Maher C.A."/>
            <person name="Martis M."/>
            <person name="Narechania A."/>
            <person name="Otillar R.P."/>
            <person name="Penning B.W."/>
            <person name="Salamov A.A."/>
            <person name="Wang Y."/>
            <person name="Zhang L."/>
            <person name="Carpita N.C."/>
            <person name="Freeling M."/>
            <person name="Gingle A.R."/>
            <person name="Hash C.T."/>
            <person name="Keller B."/>
            <person name="Klein P."/>
            <person name="Kresovich S."/>
            <person name="McCann M.C."/>
            <person name="Ming R."/>
            <person name="Peterson D.G."/>
            <person name="Mehboob-ur-Rahman"/>
            <person name="Ware D."/>
            <person name="Westhoff P."/>
            <person name="Mayer K.F."/>
            <person name="Messing J."/>
            <person name="Rokhsar D.S."/>
        </authorList>
    </citation>
    <scope>NUCLEOTIDE SEQUENCE [LARGE SCALE GENOMIC DNA]</scope>
    <source>
        <strain evidence="4">cv. BTx623</strain>
    </source>
</reference>
<dbReference type="SMART" id="SM00343">
    <property type="entry name" value="ZnF_C2HC"/>
    <property type="match status" value="2"/>
</dbReference>
<feature type="region of interest" description="Disordered" evidence="1">
    <location>
        <begin position="456"/>
        <end position="536"/>
    </location>
</feature>
<feature type="compositionally biased region" description="Basic residues" evidence="1">
    <location>
        <begin position="521"/>
        <end position="532"/>
    </location>
</feature>